<dbReference type="PRINTS" id="PR00313">
    <property type="entry name" value="CABNDNGRPT"/>
</dbReference>
<accession>A0A5B1LNJ0</accession>
<dbReference type="GO" id="GO:0005509">
    <property type="term" value="F:calcium ion binding"/>
    <property type="evidence" value="ECO:0007669"/>
    <property type="project" value="InterPro"/>
</dbReference>
<feature type="region of interest" description="Disordered" evidence="3">
    <location>
        <begin position="502"/>
        <end position="564"/>
    </location>
</feature>
<comment type="caution">
    <text evidence="5">The sequence shown here is derived from an EMBL/GenBank/DDBJ whole genome shotgun (WGS) entry which is preliminary data.</text>
</comment>
<feature type="compositionally biased region" description="Basic and acidic residues" evidence="3">
    <location>
        <begin position="516"/>
        <end position="531"/>
    </location>
</feature>
<reference evidence="5 6" key="1">
    <citation type="submission" date="2019-09" db="EMBL/GenBank/DDBJ databases">
        <title>Nocardioides panacisoli sp. nov., isolated from the soil of a ginseng field.</title>
        <authorList>
            <person name="Cho C."/>
        </authorList>
    </citation>
    <scope>NUCLEOTIDE SEQUENCE [LARGE SCALE GENOMIC DNA]</scope>
    <source>
        <strain evidence="5 6">BN130099</strain>
    </source>
</reference>
<dbReference type="SUPFAM" id="SSF51120">
    <property type="entry name" value="beta-Roll"/>
    <property type="match status" value="3"/>
</dbReference>
<dbReference type="InterPro" id="IPR050557">
    <property type="entry name" value="RTX_toxin/Mannuronan_C5-epim"/>
</dbReference>
<keyword evidence="2" id="KW-0964">Secreted</keyword>
<sequence length="808" mass="80256">MSRRLPPVAALALVASTALLWWGAGPAGASPPSCSVDSGVLTVSFPDGSFIVELTYVSASDALVAKSNGEQVACASGAFSNLTEVVVAASIYPQVVTLKMGRPWTNVAEQPINVDLDALASLSVLDVQLVAATDPLLLDTDVDGLSINGGDDPAISYAGLATLYLTTGGGDDTFIVDDPTLDGVRVEAGAGADFVTATSTSGLYVLGDDNDSFLGGIESDLVYPGDGADEVGSGGGEDVIGAEPDGAVDTIDGGGDATFQALSDEQAMQVSDNGIADDGLRGGTEFDNYFGLQAVNASGGNDRIDLAGIEEADAGAGDDLVIGTSGPRTVSGGTGFNTLDLSTLPGAVEGDVTGLFGSVVTPGGVIEHASFSELIGTLFADELAATCSSCVVEPHLGNDLVTLSNGGTFRASAGADGRDTVAGNGIASYALRSAPVNVSLDVAADAPRDDGATGELDDIRSSGIVGGSGNDALSGDGAANRIDGSGGNDVILGRGGADTLRGDAGVDSVNGNNGNDEVRGGADNDTVRGGDGDDAVYGDETGQDFADTIDGGQGDDDEYGRGGDDTFLQGGNGFGNGSDVIDGGGGVDTVSYLGRTSGISASINALFDDGAAGEGDQIRANVESLAGSNGDDVLTGAAAANTLLGNGGNDKLDGRGGDDIVRGGPGDDQFIETTAANGADSYFGDDGFDTVTYLGRTAGVSVTKDALANDGANSGAEGDYVRADVEKVIGTSFADALTGGGIDDWFYGGGGNDTLTGKAGADTLFGDAGDDTFFARDNKADTLDGGAGNDSSQHDAIDIRTLIEVTLP</sequence>
<gene>
    <name evidence="5" type="ORF">F0U44_05230</name>
</gene>
<dbReference type="InterPro" id="IPR001343">
    <property type="entry name" value="Hemolysn_Ca-bd"/>
</dbReference>
<feature type="signal peptide" evidence="4">
    <location>
        <begin position="1"/>
        <end position="29"/>
    </location>
</feature>
<dbReference type="Gene3D" id="2.160.20.160">
    <property type="match status" value="1"/>
</dbReference>
<feature type="region of interest" description="Disordered" evidence="3">
    <location>
        <begin position="448"/>
        <end position="470"/>
    </location>
</feature>
<feature type="compositionally biased region" description="Low complexity" evidence="3">
    <location>
        <begin position="502"/>
        <end position="515"/>
    </location>
</feature>
<evidence type="ECO:0000313" key="5">
    <source>
        <dbReference type="EMBL" id="KAA1421678.1"/>
    </source>
</evidence>
<proteinExistence type="predicted"/>
<dbReference type="Proteomes" id="UP000325003">
    <property type="component" value="Unassembled WGS sequence"/>
</dbReference>
<evidence type="ECO:0000313" key="6">
    <source>
        <dbReference type="Proteomes" id="UP000325003"/>
    </source>
</evidence>
<dbReference type="PANTHER" id="PTHR38340:SF1">
    <property type="entry name" value="S-LAYER PROTEIN"/>
    <property type="match status" value="1"/>
</dbReference>
<dbReference type="InterPro" id="IPR011049">
    <property type="entry name" value="Serralysin-like_metalloprot_C"/>
</dbReference>
<dbReference type="Gene3D" id="2.150.10.10">
    <property type="entry name" value="Serralysin-like metalloprotease, C-terminal"/>
    <property type="match status" value="3"/>
</dbReference>
<feature type="chain" id="PRO_5022763033" evidence="4">
    <location>
        <begin position="30"/>
        <end position="808"/>
    </location>
</feature>
<name>A0A5B1LNJ0_9ACTN</name>
<evidence type="ECO:0000256" key="4">
    <source>
        <dbReference type="SAM" id="SignalP"/>
    </source>
</evidence>
<dbReference type="Pfam" id="PF00353">
    <property type="entry name" value="HemolysinCabind"/>
    <property type="match status" value="6"/>
</dbReference>
<evidence type="ECO:0000256" key="3">
    <source>
        <dbReference type="SAM" id="MobiDB-lite"/>
    </source>
</evidence>
<dbReference type="PANTHER" id="PTHR38340">
    <property type="entry name" value="S-LAYER PROTEIN"/>
    <property type="match status" value="1"/>
</dbReference>
<keyword evidence="4" id="KW-0732">Signal</keyword>
<keyword evidence="6" id="KW-1185">Reference proteome</keyword>
<reference evidence="5 6" key="2">
    <citation type="submission" date="2019-09" db="EMBL/GenBank/DDBJ databases">
        <authorList>
            <person name="Jin C."/>
        </authorList>
    </citation>
    <scope>NUCLEOTIDE SEQUENCE [LARGE SCALE GENOMIC DNA]</scope>
    <source>
        <strain evidence="5 6">BN130099</strain>
    </source>
</reference>
<evidence type="ECO:0000256" key="1">
    <source>
        <dbReference type="ARBA" id="ARBA00004613"/>
    </source>
</evidence>
<dbReference type="EMBL" id="VUJV01000001">
    <property type="protein sequence ID" value="KAA1421678.1"/>
    <property type="molecule type" value="Genomic_DNA"/>
</dbReference>
<dbReference type="GO" id="GO:0005576">
    <property type="term" value="C:extracellular region"/>
    <property type="evidence" value="ECO:0007669"/>
    <property type="project" value="UniProtKB-SubCell"/>
</dbReference>
<dbReference type="RefSeq" id="WP_149727139.1">
    <property type="nucleotide sequence ID" value="NZ_VUJV01000001.1"/>
</dbReference>
<organism evidence="5 6">
    <name type="scientific">Nocardioides humilatus</name>
    <dbReference type="NCBI Taxonomy" id="2607660"/>
    <lineage>
        <taxon>Bacteria</taxon>
        <taxon>Bacillati</taxon>
        <taxon>Actinomycetota</taxon>
        <taxon>Actinomycetes</taxon>
        <taxon>Propionibacteriales</taxon>
        <taxon>Nocardioidaceae</taxon>
        <taxon>Nocardioides</taxon>
    </lineage>
</organism>
<dbReference type="AlphaFoldDB" id="A0A5B1LNJ0"/>
<evidence type="ECO:0000256" key="2">
    <source>
        <dbReference type="ARBA" id="ARBA00022525"/>
    </source>
</evidence>
<comment type="subcellular location">
    <subcellularLocation>
        <location evidence="1">Secreted</location>
    </subcellularLocation>
</comment>
<protein>
    <submittedName>
        <fullName evidence="5">Calcium-binding protein</fullName>
    </submittedName>
</protein>